<dbReference type="Pfam" id="PF00001">
    <property type="entry name" value="7tm_1"/>
    <property type="match status" value="1"/>
</dbReference>
<keyword evidence="5 9" id="KW-0472">Membrane</keyword>
<comment type="caution">
    <text evidence="11">The sequence shown here is derived from an EMBL/GenBank/DDBJ whole genome shotgun (WGS) entry which is preliminary data.</text>
</comment>
<feature type="transmembrane region" description="Helical" evidence="9">
    <location>
        <begin position="283"/>
        <end position="308"/>
    </location>
</feature>
<evidence type="ECO:0000259" key="10">
    <source>
        <dbReference type="PROSITE" id="PS50262"/>
    </source>
</evidence>
<comment type="similarity">
    <text evidence="8">Belongs to the G-protein coupled receptor 1 family.</text>
</comment>
<evidence type="ECO:0000256" key="3">
    <source>
        <dbReference type="ARBA" id="ARBA00022989"/>
    </source>
</evidence>
<protein>
    <submittedName>
        <fullName evidence="11">Neuromedin-U receptor 2</fullName>
    </submittedName>
</protein>
<sequence>MRNNVDTLMYSLVVPLIVFAGSLINLSFIYVVWKIKEMRTHLNWILINLSIADVLYLITSGSWKLIGTLASPIDINLDQSVLGLQGCRYVMLFNDFFSFASLFFVTYVAVERYVAVCHPLRHLYISRRRRNVFICFLVWTLSMVFAALLLPAHWEFRVKCFLWPIDEKYDRFPKEVGTCLSLSPEITTASFALQTVPFFTALFMNLFIYLWIMIELHRRVTDCDNSNDNYHHEATTKQQRARNAAARMLIVNGLVFFICNSPFNILATYYFSGYMFQFPMPSFAGMSIVKAICRVLVYVNSAVNPLIYSATNLRYRKSFFVAFRCKRPLTPEALSVSDSRYRISVTHDAGHVISTAV</sequence>
<reference evidence="11" key="1">
    <citation type="submission" date="2021-10" db="EMBL/GenBank/DDBJ databases">
        <title>Tropical sea cucumber genome reveals ecological adaptation and Cuvierian tubules defense mechanism.</title>
        <authorList>
            <person name="Chen T."/>
        </authorList>
    </citation>
    <scope>NUCLEOTIDE SEQUENCE</scope>
    <source>
        <strain evidence="11">Nanhai2018</strain>
        <tissue evidence="11">Muscle</tissue>
    </source>
</reference>
<dbReference type="PANTHER" id="PTHR24243:SF208">
    <property type="entry name" value="PYROKININ-1 RECEPTOR"/>
    <property type="match status" value="1"/>
</dbReference>
<feature type="domain" description="G-protein coupled receptors family 1 profile" evidence="10">
    <location>
        <begin position="24"/>
        <end position="308"/>
    </location>
</feature>
<feature type="transmembrane region" description="Helical" evidence="9">
    <location>
        <begin position="131"/>
        <end position="154"/>
    </location>
</feature>
<feature type="transmembrane region" description="Helical" evidence="9">
    <location>
        <begin position="191"/>
        <end position="212"/>
    </location>
</feature>
<keyword evidence="2 8" id="KW-0812">Transmembrane</keyword>
<dbReference type="PRINTS" id="PR00237">
    <property type="entry name" value="GPCRRHODOPSN"/>
</dbReference>
<name>A0A9Q1BGB9_HOLLE</name>
<keyword evidence="7 8" id="KW-0807">Transducer</keyword>
<evidence type="ECO:0000256" key="4">
    <source>
        <dbReference type="ARBA" id="ARBA00023040"/>
    </source>
</evidence>
<dbReference type="Proteomes" id="UP001152320">
    <property type="component" value="Chromosome 19"/>
</dbReference>
<dbReference type="PROSITE" id="PS50262">
    <property type="entry name" value="G_PROTEIN_RECEP_F1_2"/>
    <property type="match status" value="1"/>
</dbReference>
<keyword evidence="6 8" id="KW-0675">Receptor</keyword>
<evidence type="ECO:0000313" key="12">
    <source>
        <dbReference type="Proteomes" id="UP001152320"/>
    </source>
</evidence>
<evidence type="ECO:0000256" key="6">
    <source>
        <dbReference type="ARBA" id="ARBA00023170"/>
    </source>
</evidence>
<evidence type="ECO:0000256" key="1">
    <source>
        <dbReference type="ARBA" id="ARBA00004141"/>
    </source>
</evidence>
<keyword evidence="4 8" id="KW-0297">G-protein coupled receptor</keyword>
<dbReference type="SUPFAM" id="SSF81321">
    <property type="entry name" value="Family A G protein-coupled receptor-like"/>
    <property type="match status" value="1"/>
</dbReference>
<dbReference type="GO" id="GO:0005886">
    <property type="term" value="C:plasma membrane"/>
    <property type="evidence" value="ECO:0007669"/>
    <property type="project" value="TreeGrafter"/>
</dbReference>
<dbReference type="OrthoDB" id="10036964at2759"/>
<dbReference type="Gene3D" id="1.20.1070.10">
    <property type="entry name" value="Rhodopsin 7-helix transmembrane proteins"/>
    <property type="match status" value="1"/>
</dbReference>
<proteinExistence type="inferred from homology"/>
<evidence type="ECO:0000256" key="7">
    <source>
        <dbReference type="ARBA" id="ARBA00023224"/>
    </source>
</evidence>
<dbReference type="InterPro" id="IPR000276">
    <property type="entry name" value="GPCR_Rhodpsn"/>
</dbReference>
<evidence type="ECO:0000256" key="5">
    <source>
        <dbReference type="ARBA" id="ARBA00023136"/>
    </source>
</evidence>
<organism evidence="11 12">
    <name type="scientific">Holothuria leucospilota</name>
    <name type="common">Black long sea cucumber</name>
    <name type="synonym">Mertensiothuria leucospilota</name>
    <dbReference type="NCBI Taxonomy" id="206669"/>
    <lineage>
        <taxon>Eukaryota</taxon>
        <taxon>Metazoa</taxon>
        <taxon>Echinodermata</taxon>
        <taxon>Eleutherozoa</taxon>
        <taxon>Echinozoa</taxon>
        <taxon>Holothuroidea</taxon>
        <taxon>Aspidochirotacea</taxon>
        <taxon>Aspidochirotida</taxon>
        <taxon>Holothuriidae</taxon>
        <taxon>Holothuria</taxon>
    </lineage>
</organism>
<dbReference type="PANTHER" id="PTHR24243">
    <property type="entry name" value="G-PROTEIN COUPLED RECEPTOR"/>
    <property type="match status" value="1"/>
</dbReference>
<dbReference type="CDD" id="cd00637">
    <property type="entry name" value="7tm_classA_rhodopsin-like"/>
    <property type="match status" value="1"/>
</dbReference>
<evidence type="ECO:0000313" key="11">
    <source>
        <dbReference type="EMBL" id="KAJ8023597.1"/>
    </source>
</evidence>
<feature type="transmembrane region" description="Helical" evidence="9">
    <location>
        <begin position="249"/>
        <end position="271"/>
    </location>
</feature>
<accession>A0A9Q1BGB9</accession>
<evidence type="ECO:0000256" key="9">
    <source>
        <dbReference type="SAM" id="Phobius"/>
    </source>
</evidence>
<feature type="transmembrane region" description="Helical" evidence="9">
    <location>
        <begin position="12"/>
        <end position="33"/>
    </location>
</feature>
<evidence type="ECO:0000256" key="8">
    <source>
        <dbReference type="RuleBase" id="RU000688"/>
    </source>
</evidence>
<dbReference type="EMBL" id="JAIZAY010000019">
    <property type="protein sequence ID" value="KAJ8023597.1"/>
    <property type="molecule type" value="Genomic_DNA"/>
</dbReference>
<dbReference type="PROSITE" id="PS00237">
    <property type="entry name" value="G_PROTEIN_RECEP_F1_1"/>
    <property type="match status" value="1"/>
</dbReference>
<evidence type="ECO:0000256" key="2">
    <source>
        <dbReference type="ARBA" id="ARBA00022692"/>
    </source>
</evidence>
<gene>
    <name evidence="11" type="ORF">HOLleu_36082</name>
</gene>
<dbReference type="AlphaFoldDB" id="A0A9Q1BGB9"/>
<keyword evidence="3 9" id="KW-1133">Transmembrane helix</keyword>
<dbReference type="InterPro" id="IPR017452">
    <property type="entry name" value="GPCR_Rhodpsn_7TM"/>
</dbReference>
<feature type="transmembrane region" description="Helical" evidence="9">
    <location>
        <begin position="45"/>
        <end position="69"/>
    </location>
</feature>
<comment type="subcellular location">
    <subcellularLocation>
        <location evidence="1">Membrane</location>
        <topology evidence="1">Multi-pass membrane protein</topology>
    </subcellularLocation>
</comment>
<dbReference type="GO" id="GO:0004930">
    <property type="term" value="F:G protein-coupled receptor activity"/>
    <property type="evidence" value="ECO:0007669"/>
    <property type="project" value="UniProtKB-KW"/>
</dbReference>
<feature type="transmembrane region" description="Helical" evidence="9">
    <location>
        <begin position="89"/>
        <end position="110"/>
    </location>
</feature>
<keyword evidence="12" id="KW-1185">Reference proteome</keyword>